<keyword evidence="3" id="KW-0645">Protease</keyword>
<feature type="signal peptide" evidence="1">
    <location>
        <begin position="1"/>
        <end position="36"/>
    </location>
</feature>
<dbReference type="Pfam" id="PF05036">
    <property type="entry name" value="SPOR"/>
    <property type="match status" value="1"/>
</dbReference>
<evidence type="ECO:0000256" key="1">
    <source>
        <dbReference type="SAM" id="SignalP"/>
    </source>
</evidence>
<dbReference type="GO" id="GO:0042834">
    <property type="term" value="F:peptidoglycan binding"/>
    <property type="evidence" value="ECO:0007669"/>
    <property type="project" value="InterPro"/>
</dbReference>
<dbReference type="InterPro" id="IPR036680">
    <property type="entry name" value="SPOR-like_sf"/>
</dbReference>
<proteinExistence type="predicted"/>
<feature type="chain" id="PRO_5019729813" evidence="1">
    <location>
        <begin position="37"/>
        <end position="239"/>
    </location>
</feature>
<evidence type="ECO:0000259" key="2">
    <source>
        <dbReference type="PROSITE" id="PS51724"/>
    </source>
</evidence>
<dbReference type="PROSITE" id="PS51724">
    <property type="entry name" value="SPOR"/>
    <property type="match status" value="1"/>
</dbReference>
<gene>
    <name evidence="3" type="ORF">BAL341_3687</name>
</gene>
<dbReference type="EC" id="3.4.16.4" evidence="3"/>
<protein>
    <submittedName>
        <fullName evidence="3">D-alanyl-D-alanine carboxypeptidase</fullName>
        <ecNumber evidence="3">3.4.16.4</ecNumber>
    </submittedName>
</protein>
<keyword evidence="3" id="KW-0378">Hydrolase</keyword>
<feature type="domain" description="SPOR" evidence="2">
    <location>
        <begin position="147"/>
        <end position="238"/>
    </location>
</feature>
<dbReference type="EMBL" id="CAAJGR010000034">
    <property type="protein sequence ID" value="VHO06674.1"/>
    <property type="molecule type" value="Genomic_DNA"/>
</dbReference>
<accession>A0A486XVL9</accession>
<dbReference type="GO" id="GO:0009002">
    <property type="term" value="F:serine-type D-Ala-D-Ala carboxypeptidase activity"/>
    <property type="evidence" value="ECO:0007669"/>
    <property type="project" value="UniProtKB-EC"/>
</dbReference>
<keyword evidence="3" id="KW-0121">Carboxypeptidase</keyword>
<evidence type="ECO:0000313" key="3">
    <source>
        <dbReference type="EMBL" id="VHO06674.1"/>
    </source>
</evidence>
<dbReference type="Gene3D" id="3.30.70.1070">
    <property type="entry name" value="Sporulation related repeat"/>
    <property type="match status" value="1"/>
</dbReference>
<dbReference type="InterPro" id="IPR007730">
    <property type="entry name" value="SPOR-like_dom"/>
</dbReference>
<reference evidence="3" key="1">
    <citation type="submission" date="2019-04" db="EMBL/GenBank/DDBJ databases">
        <authorList>
            <person name="Brambilla D."/>
        </authorList>
    </citation>
    <scope>NUCLEOTIDE SEQUENCE</scope>
    <source>
        <strain evidence="3">BAL1</strain>
    </source>
</reference>
<dbReference type="SUPFAM" id="SSF110997">
    <property type="entry name" value="Sporulation related repeat"/>
    <property type="match status" value="1"/>
</dbReference>
<dbReference type="AlphaFoldDB" id="A0A486XVL9"/>
<organism evidence="3">
    <name type="scientific">Rheinheimera sp. BAL341</name>
    <dbReference type="NCBI Taxonomy" id="1708203"/>
    <lineage>
        <taxon>Bacteria</taxon>
        <taxon>Pseudomonadati</taxon>
        <taxon>Pseudomonadota</taxon>
        <taxon>Gammaproteobacteria</taxon>
        <taxon>Chromatiales</taxon>
        <taxon>Chromatiaceae</taxon>
        <taxon>Rheinheimera</taxon>
    </lineage>
</organism>
<sequence>MSQNMTQFTVKTRRCVVSAVCSMLPLFALISCSSLAPDSGVVITSGKNSEMQLGEADVVKFVEEWQQAKPGIERLTELKADLAFLIAEVSKMSDLNTAPQRYADDALQPDTTLIEHGDNVIVANMIGASATATEPAASTTEETLVSTAPSSDYGLHLASFLKPYSAKFGWYLINKEYPLLFAGLNPKLQLIQKPNQTLYSLRVGPFASEAQAKWACIKLKQRNYRCQPADFSGEPLVDI</sequence>
<keyword evidence="1" id="KW-0732">Signal</keyword>
<name>A0A486XVL9_9GAMM</name>